<dbReference type="InterPro" id="IPR037121">
    <property type="entry name" value="Ribosomal_bL25_C"/>
</dbReference>
<reference evidence="8" key="1">
    <citation type="submission" date="2018-05" db="EMBL/GenBank/DDBJ databases">
        <authorList>
            <person name="Lanie J.A."/>
            <person name="Ng W.-L."/>
            <person name="Kazmierczak K.M."/>
            <person name="Andrzejewski T.M."/>
            <person name="Davidsen T.M."/>
            <person name="Wayne K.J."/>
            <person name="Tettelin H."/>
            <person name="Glass J.I."/>
            <person name="Rusch D."/>
            <person name="Podicherti R."/>
            <person name="Tsui H.-C.T."/>
            <person name="Winkler M.E."/>
        </authorList>
    </citation>
    <scope>NUCLEOTIDE SEQUENCE</scope>
</reference>
<dbReference type="GO" id="GO:0006412">
    <property type="term" value="P:translation"/>
    <property type="evidence" value="ECO:0007669"/>
    <property type="project" value="InterPro"/>
</dbReference>
<feature type="domain" description="Large ribosomal subunit protein bL25 L25" evidence="6">
    <location>
        <begin position="9"/>
        <end position="93"/>
    </location>
</feature>
<organism evidence="8">
    <name type="scientific">marine metagenome</name>
    <dbReference type="NCBI Taxonomy" id="408172"/>
    <lineage>
        <taxon>unclassified sequences</taxon>
        <taxon>metagenomes</taxon>
        <taxon>ecological metagenomes</taxon>
    </lineage>
</organism>
<accession>A0A381PZT3</accession>
<dbReference type="NCBIfam" id="TIGR00731">
    <property type="entry name" value="bL25_bact_ctc"/>
    <property type="match status" value="1"/>
</dbReference>
<dbReference type="InterPro" id="IPR011035">
    <property type="entry name" value="Ribosomal_bL25/Gln-tRNA_synth"/>
</dbReference>
<dbReference type="InterPro" id="IPR020057">
    <property type="entry name" value="Ribosomal_bL25_b-dom"/>
</dbReference>
<dbReference type="InterPro" id="IPR029751">
    <property type="entry name" value="Ribosomal_L25_dom"/>
</dbReference>
<evidence type="ECO:0000313" key="8">
    <source>
        <dbReference type="EMBL" id="SUZ72552.1"/>
    </source>
</evidence>
<evidence type="ECO:0000259" key="7">
    <source>
        <dbReference type="Pfam" id="PF14693"/>
    </source>
</evidence>
<dbReference type="InterPro" id="IPR020056">
    <property type="entry name" value="Rbsml_bL25/Gln-tRNA_synth_N"/>
</dbReference>
<evidence type="ECO:0000259" key="6">
    <source>
        <dbReference type="Pfam" id="PF01386"/>
    </source>
</evidence>
<dbReference type="InterPro" id="IPR020930">
    <property type="entry name" value="Ribosomal_uL5_bac-type"/>
</dbReference>
<evidence type="ECO:0000256" key="5">
    <source>
        <dbReference type="SAM" id="MobiDB-lite"/>
    </source>
</evidence>
<dbReference type="CDD" id="cd00495">
    <property type="entry name" value="Ribosomal_L25_TL5_CTC"/>
    <property type="match status" value="1"/>
</dbReference>
<dbReference type="GO" id="GO:0008097">
    <property type="term" value="F:5S rRNA binding"/>
    <property type="evidence" value="ECO:0007669"/>
    <property type="project" value="InterPro"/>
</dbReference>
<dbReference type="EMBL" id="UINC01001150">
    <property type="protein sequence ID" value="SUZ72552.1"/>
    <property type="molecule type" value="Genomic_DNA"/>
</dbReference>
<keyword evidence="4" id="KW-0687">Ribonucleoprotein</keyword>
<evidence type="ECO:0000256" key="4">
    <source>
        <dbReference type="ARBA" id="ARBA00023274"/>
    </source>
</evidence>
<keyword evidence="3" id="KW-0689">Ribosomal protein</keyword>
<dbReference type="PANTHER" id="PTHR33284">
    <property type="entry name" value="RIBOSOMAL PROTEIN L25/GLN-TRNA SYNTHETASE, ANTI-CODON-BINDING DOMAIN-CONTAINING PROTEIN"/>
    <property type="match status" value="1"/>
</dbReference>
<dbReference type="Pfam" id="PF14693">
    <property type="entry name" value="Ribosomal_TL5_C"/>
    <property type="match status" value="1"/>
</dbReference>
<sequence>MSSDLKLEAETGRTLGSRSSRSLRRSDKIPAIVYGQGSDPLPVTLDRPKFRAALNAAGPNAVITLDVDGSDYLTIVKNMQRDPIANRVTHVDFMLIDLDQRLVVDVPISLVGEAALVVQEGAVVQQQMMTLTVEAPAGNIPQLFEVDISEMSIDNPVRVSVIEMGSGVIAQVEDDALIAIGQRSRAAVAAEEVEDEESDELEEGEELDGEASDSAEEAGDDAGDDR</sequence>
<dbReference type="GO" id="GO:0003735">
    <property type="term" value="F:structural constituent of ribosome"/>
    <property type="evidence" value="ECO:0007669"/>
    <property type="project" value="InterPro"/>
</dbReference>
<evidence type="ECO:0000256" key="2">
    <source>
        <dbReference type="ARBA" id="ARBA00022884"/>
    </source>
</evidence>
<feature type="domain" description="Large ribosomal subunit protein bL25 beta" evidence="7">
    <location>
        <begin position="103"/>
        <end position="179"/>
    </location>
</feature>
<protein>
    <submittedName>
        <fullName evidence="8">Uncharacterized protein</fullName>
    </submittedName>
</protein>
<dbReference type="Gene3D" id="2.170.120.20">
    <property type="entry name" value="Ribosomal protein L25, beta domain"/>
    <property type="match status" value="1"/>
</dbReference>
<evidence type="ECO:0000256" key="3">
    <source>
        <dbReference type="ARBA" id="ARBA00022980"/>
    </source>
</evidence>
<feature type="region of interest" description="Disordered" evidence="5">
    <location>
        <begin position="188"/>
        <end position="226"/>
    </location>
</feature>
<dbReference type="InterPro" id="IPR001021">
    <property type="entry name" value="Ribosomal_bL25_long"/>
</dbReference>
<dbReference type="SUPFAM" id="SSF50715">
    <property type="entry name" value="Ribosomal protein L25-like"/>
    <property type="match status" value="1"/>
</dbReference>
<feature type="region of interest" description="Disordered" evidence="5">
    <location>
        <begin position="1"/>
        <end position="23"/>
    </location>
</feature>
<dbReference type="PANTHER" id="PTHR33284:SF1">
    <property type="entry name" value="RIBOSOMAL PROTEIN L25_GLN-TRNA SYNTHETASE, ANTI-CODON-BINDING DOMAIN-CONTAINING PROTEIN"/>
    <property type="match status" value="1"/>
</dbReference>
<keyword evidence="2" id="KW-0694">RNA-binding</keyword>
<feature type="compositionally biased region" description="Basic and acidic residues" evidence="5">
    <location>
        <begin position="1"/>
        <end position="11"/>
    </location>
</feature>
<dbReference type="AlphaFoldDB" id="A0A381PZT3"/>
<name>A0A381PZT3_9ZZZZ</name>
<dbReference type="Pfam" id="PF01386">
    <property type="entry name" value="Ribosomal_L25p"/>
    <property type="match status" value="1"/>
</dbReference>
<dbReference type="Gene3D" id="2.40.240.10">
    <property type="entry name" value="Ribosomal Protein L25, Chain P"/>
    <property type="match status" value="1"/>
</dbReference>
<feature type="compositionally biased region" description="Acidic residues" evidence="5">
    <location>
        <begin position="191"/>
        <end position="226"/>
    </location>
</feature>
<proteinExistence type="inferred from homology"/>
<evidence type="ECO:0000256" key="1">
    <source>
        <dbReference type="ARBA" id="ARBA00022730"/>
    </source>
</evidence>
<gene>
    <name evidence="8" type="ORF">METZ01_LOCUS25406</name>
</gene>
<dbReference type="GO" id="GO:0022625">
    <property type="term" value="C:cytosolic large ribosomal subunit"/>
    <property type="evidence" value="ECO:0007669"/>
    <property type="project" value="TreeGrafter"/>
</dbReference>
<dbReference type="HAMAP" id="MF_01334">
    <property type="entry name" value="Ribosomal_bL25_CTC"/>
    <property type="match status" value="1"/>
</dbReference>
<keyword evidence="1" id="KW-0699">rRNA-binding</keyword>